<organism evidence="1 2">
    <name type="scientific">Candidatus Roizmanbacteria bacterium CG_4_10_14_0_8_um_filter_33_9</name>
    <dbReference type="NCBI Taxonomy" id="1974826"/>
    <lineage>
        <taxon>Bacteria</taxon>
        <taxon>Candidatus Roizmaniibacteriota</taxon>
    </lineage>
</organism>
<reference evidence="2" key="1">
    <citation type="submission" date="2017-09" db="EMBL/GenBank/DDBJ databases">
        <title>Depth-based differentiation of microbial function through sediment-hosted aquifers and enrichment of novel symbionts in the deep terrestrial subsurface.</title>
        <authorList>
            <person name="Probst A.J."/>
            <person name="Ladd B."/>
            <person name="Jarett J.K."/>
            <person name="Geller-Mcgrath D.E."/>
            <person name="Sieber C.M.K."/>
            <person name="Emerson J.B."/>
            <person name="Anantharaman K."/>
            <person name="Thomas B.C."/>
            <person name="Malmstrom R."/>
            <person name="Stieglmeier M."/>
            <person name="Klingl A."/>
            <person name="Woyke T."/>
            <person name="Ryan C.M."/>
            <person name="Banfield J.F."/>
        </authorList>
    </citation>
    <scope>NUCLEOTIDE SEQUENCE [LARGE SCALE GENOMIC DNA]</scope>
</reference>
<proteinExistence type="predicted"/>
<accession>A0A2M7QJX1</accession>
<evidence type="ECO:0000313" key="2">
    <source>
        <dbReference type="Proteomes" id="UP000229401"/>
    </source>
</evidence>
<dbReference type="EMBL" id="PFLI01000001">
    <property type="protein sequence ID" value="PIY72619.1"/>
    <property type="molecule type" value="Genomic_DNA"/>
</dbReference>
<name>A0A2M7QJX1_9BACT</name>
<dbReference type="Proteomes" id="UP000229401">
    <property type="component" value="Unassembled WGS sequence"/>
</dbReference>
<sequence length="378" mass="43331">MNNKSAYQDRFLLLLDKTGESAIIKKILTSPLGLANGLVVCLFENRFKEIKDNLDSIKKFVAGITRAEQLGNDYEVARYYCFLFSFHQFFHSSYRARQGKTLEEFFKEIIRKMNASFVVPDKKDEKKELMNEIFNKYNSELDIDVIAKKSNNRVLAIQLRSRDDTGGTTAKSSLVEALRDALNLEVKKDAELLYLVCVWDAIKGNQKNATIKKIYSSLRSHLKIDESTFAKKIETGLTVKKGVVLKMSYGTDIIAKSITDWAGSNGTLGLESVHKLIKKLENWDDLWLAYSVCSLELENQAVKKVDNIYYLNSLIKDIRYDLKKLSKSNEFVMLANEIALKIIPKWKKNSIIDGSISDRAHYIRDLILLKFIYELSKT</sequence>
<comment type="caution">
    <text evidence="1">The sequence shown here is derived from an EMBL/GenBank/DDBJ whole genome shotgun (WGS) entry which is preliminary data.</text>
</comment>
<protein>
    <submittedName>
        <fullName evidence="1">Uncharacterized protein</fullName>
    </submittedName>
</protein>
<evidence type="ECO:0000313" key="1">
    <source>
        <dbReference type="EMBL" id="PIY72619.1"/>
    </source>
</evidence>
<dbReference type="AlphaFoldDB" id="A0A2M7QJX1"/>
<gene>
    <name evidence="1" type="ORF">COY87_00030</name>
</gene>